<dbReference type="GO" id="GO:0050479">
    <property type="term" value="F:glyceryl-ether monooxygenase activity"/>
    <property type="evidence" value="ECO:0007669"/>
    <property type="project" value="TreeGrafter"/>
</dbReference>
<dbReference type="GO" id="GO:0005506">
    <property type="term" value="F:iron ion binding"/>
    <property type="evidence" value="ECO:0007669"/>
    <property type="project" value="InterPro"/>
</dbReference>
<feature type="transmembrane region" description="Helical" evidence="7">
    <location>
        <begin position="64"/>
        <end position="93"/>
    </location>
</feature>
<evidence type="ECO:0000256" key="6">
    <source>
        <dbReference type="ARBA" id="ARBA00023136"/>
    </source>
</evidence>
<keyword evidence="4" id="KW-0560">Oxidoreductase</keyword>
<accession>A0A0F9MB38</accession>
<organism evidence="9">
    <name type="scientific">marine sediment metagenome</name>
    <dbReference type="NCBI Taxonomy" id="412755"/>
    <lineage>
        <taxon>unclassified sequences</taxon>
        <taxon>metagenomes</taxon>
        <taxon>ecological metagenomes</taxon>
    </lineage>
</organism>
<keyword evidence="6 7" id="KW-0472">Membrane</keyword>
<evidence type="ECO:0000259" key="8">
    <source>
        <dbReference type="Pfam" id="PF04116"/>
    </source>
</evidence>
<feature type="domain" description="Fatty acid hydroxylase" evidence="8">
    <location>
        <begin position="109"/>
        <end position="243"/>
    </location>
</feature>
<gene>
    <name evidence="9" type="ORF">LCGC14_1112430</name>
</gene>
<dbReference type="InterPro" id="IPR006694">
    <property type="entry name" value="Fatty_acid_hydroxylase"/>
</dbReference>
<dbReference type="GO" id="GO:0016020">
    <property type="term" value="C:membrane"/>
    <property type="evidence" value="ECO:0007669"/>
    <property type="project" value="GOC"/>
</dbReference>
<sequence length="340" mass="39509">MQLFSFITETLTDLFGREPTLNEMILIPMVPIFVLGFLVEWLYRRIKSGNWAATKGQAFYIPEVFANFSLGGGYYVFGAVMNIVYVAAVYIFVWDHRLYTIPVNALTIILAFFVQEFCYYWYHRTAHRVRWFWSQHVSHHSGEIMNMSTAARQSILNGIVGTWIFFAPAVFIGFSPDLILGLLGLNLAFQWFVHTESITKLHPWLEWSLNTPSNHRVHHGRNPQYIDKNFGGVIMIYDHIFSTYEAEKEKAEYGIVKQIKSYNWFVMNLHELVDMIRDVMAPGKLSERLKHLWKPPEWERSGHTPIHTWTTVQMDGKQTGNTAAEEVETAKTDSKMVEVK</sequence>
<name>A0A0F9MB38_9ZZZZ</name>
<evidence type="ECO:0000256" key="7">
    <source>
        <dbReference type="SAM" id="Phobius"/>
    </source>
</evidence>
<dbReference type="EMBL" id="LAZR01005087">
    <property type="protein sequence ID" value="KKN02964.1"/>
    <property type="molecule type" value="Genomic_DNA"/>
</dbReference>
<feature type="transmembrane region" description="Helical" evidence="7">
    <location>
        <begin position="155"/>
        <end position="172"/>
    </location>
</feature>
<dbReference type="PANTHER" id="PTHR21624:SF1">
    <property type="entry name" value="ALKYLGLYCEROL MONOOXYGENASE"/>
    <property type="match status" value="1"/>
</dbReference>
<dbReference type="Pfam" id="PF04116">
    <property type="entry name" value="FA_hydroxylase"/>
    <property type="match status" value="1"/>
</dbReference>
<dbReference type="GO" id="GO:0006643">
    <property type="term" value="P:membrane lipid metabolic process"/>
    <property type="evidence" value="ECO:0007669"/>
    <property type="project" value="TreeGrafter"/>
</dbReference>
<dbReference type="PANTHER" id="PTHR21624">
    <property type="entry name" value="STEROL DESATURASE-RELATED PROTEIN"/>
    <property type="match status" value="1"/>
</dbReference>
<feature type="transmembrane region" description="Helical" evidence="7">
    <location>
        <begin position="99"/>
        <end position="122"/>
    </location>
</feature>
<comment type="subcellular location">
    <subcellularLocation>
        <location evidence="1">Endomembrane system</location>
        <topology evidence="1">Multi-pass membrane protein</topology>
    </subcellularLocation>
</comment>
<evidence type="ECO:0000256" key="4">
    <source>
        <dbReference type="ARBA" id="ARBA00023002"/>
    </source>
</evidence>
<keyword evidence="5" id="KW-0443">Lipid metabolism</keyword>
<dbReference type="GO" id="GO:0008610">
    <property type="term" value="P:lipid biosynthetic process"/>
    <property type="evidence" value="ECO:0007669"/>
    <property type="project" value="InterPro"/>
</dbReference>
<protein>
    <recommendedName>
        <fullName evidence="8">Fatty acid hydroxylase domain-containing protein</fullName>
    </recommendedName>
</protein>
<keyword evidence="3 7" id="KW-1133">Transmembrane helix</keyword>
<dbReference type="GO" id="GO:0005783">
    <property type="term" value="C:endoplasmic reticulum"/>
    <property type="evidence" value="ECO:0007669"/>
    <property type="project" value="TreeGrafter"/>
</dbReference>
<evidence type="ECO:0000256" key="3">
    <source>
        <dbReference type="ARBA" id="ARBA00022989"/>
    </source>
</evidence>
<proteinExistence type="predicted"/>
<keyword evidence="2 7" id="KW-0812">Transmembrane</keyword>
<dbReference type="AlphaFoldDB" id="A0A0F9MB38"/>
<reference evidence="9" key="1">
    <citation type="journal article" date="2015" name="Nature">
        <title>Complex archaea that bridge the gap between prokaryotes and eukaryotes.</title>
        <authorList>
            <person name="Spang A."/>
            <person name="Saw J.H."/>
            <person name="Jorgensen S.L."/>
            <person name="Zaremba-Niedzwiedzka K."/>
            <person name="Martijn J."/>
            <person name="Lind A.E."/>
            <person name="van Eijk R."/>
            <person name="Schleper C."/>
            <person name="Guy L."/>
            <person name="Ettema T.J."/>
        </authorList>
    </citation>
    <scope>NUCLEOTIDE SEQUENCE</scope>
</reference>
<comment type="caution">
    <text evidence="9">The sequence shown here is derived from an EMBL/GenBank/DDBJ whole genome shotgun (WGS) entry which is preliminary data.</text>
</comment>
<dbReference type="InterPro" id="IPR051689">
    <property type="entry name" value="Sterol_desaturase/TMEM195"/>
</dbReference>
<evidence type="ECO:0000313" key="9">
    <source>
        <dbReference type="EMBL" id="KKN02964.1"/>
    </source>
</evidence>
<evidence type="ECO:0000256" key="5">
    <source>
        <dbReference type="ARBA" id="ARBA00023098"/>
    </source>
</evidence>
<evidence type="ECO:0000256" key="2">
    <source>
        <dbReference type="ARBA" id="ARBA00022692"/>
    </source>
</evidence>
<evidence type="ECO:0000256" key="1">
    <source>
        <dbReference type="ARBA" id="ARBA00004127"/>
    </source>
</evidence>
<feature type="transmembrane region" description="Helical" evidence="7">
    <location>
        <begin position="24"/>
        <end position="43"/>
    </location>
</feature>